<evidence type="ECO:0000313" key="1">
    <source>
        <dbReference type="EMBL" id="KAK8852434.1"/>
    </source>
</evidence>
<proteinExistence type="predicted"/>
<organism evidence="1 2">
    <name type="scientific">Tritrichomonas musculus</name>
    <dbReference type="NCBI Taxonomy" id="1915356"/>
    <lineage>
        <taxon>Eukaryota</taxon>
        <taxon>Metamonada</taxon>
        <taxon>Parabasalia</taxon>
        <taxon>Tritrichomonadida</taxon>
        <taxon>Tritrichomonadidae</taxon>
        <taxon>Tritrichomonas</taxon>
    </lineage>
</organism>
<name>A0ABR2HTK8_9EUKA</name>
<sequence>MGKSSAVLKILEHEDDVTINIFTPLFRLQRSDATFYKVQSLNSSVSNLHNCFSLNHPRLSSNATVKMITNKSIRKNKYQNGISIKTPF</sequence>
<evidence type="ECO:0000313" key="2">
    <source>
        <dbReference type="Proteomes" id="UP001470230"/>
    </source>
</evidence>
<gene>
    <name evidence="1" type="ORF">M9Y10_017410</name>
</gene>
<dbReference type="Proteomes" id="UP001470230">
    <property type="component" value="Unassembled WGS sequence"/>
</dbReference>
<comment type="caution">
    <text evidence="1">The sequence shown here is derived from an EMBL/GenBank/DDBJ whole genome shotgun (WGS) entry which is preliminary data.</text>
</comment>
<keyword evidence="2" id="KW-1185">Reference proteome</keyword>
<dbReference type="EMBL" id="JAPFFF010000023">
    <property type="protein sequence ID" value="KAK8852434.1"/>
    <property type="molecule type" value="Genomic_DNA"/>
</dbReference>
<protein>
    <submittedName>
        <fullName evidence="1">Uncharacterized protein</fullName>
    </submittedName>
</protein>
<accession>A0ABR2HTK8</accession>
<reference evidence="1 2" key="1">
    <citation type="submission" date="2024-04" db="EMBL/GenBank/DDBJ databases">
        <title>Tritrichomonas musculus Genome.</title>
        <authorList>
            <person name="Alves-Ferreira E."/>
            <person name="Grigg M."/>
            <person name="Lorenzi H."/>
            <person name="Galac M."/>
        </authorList>
    </citation>
    <scope>NUCLEOTIDE SEQUENCE [LARGE SCALE GENOMIC DNA]</scope>
    <source>
        <strain evidence="1 2">EAF2021</strain>
    </source>
</reference>